<reference evidence="1 2" key="1">
    <citation type="journal article" date="2020" name="IScience">
        <title>Genome Sequencing of the Endangered Kingdonia uniflora (Circaeasteraceae, Ranunculales) Reveals Potential Mechanisms of Evolutionary Specialization.</title>
        <authorList>
            <person name="Sun Y."/>
            <person name="Deng T."/>
            <person name="Zhang A."/>
            <person name="Moore M.J."/>
            <person name="Landis J.B."/>
            <person name="Lin N."/>
            <person name="Zhang H."/>
            <person name="Zhang X."/>
            <person name="Huang J."/>
            <person name="Zhang X."/>
            <person name="Sun H."/>
            <person name="Wang H."/>
        </authorList>
    </citation>
    <scope>NUCLEOTIDE SEQUENCE [LARGE SCALE GENOMIC DNA]</scope>
    <source>
        <strain evidence="1">TB1705</strain>
        <tissue evidence="1">Leaf</tissue>
    </source>
</reference>
<name>A0A7J7MRJ6_9MAGN</name>
<keyword evidence="2" id="KW-1185">Reference proteome</keyword>
<accession>A0A7J7MRJ6</accession>
<gene>
    <name evidence="1" type="ORF">GIB67_004473</name>
</gene>
<dbReference type="OrthoDB" id="2196187at2759"/>
<comment type="caution">
    <text evidence="1">The sequence shown here is derived from an EMBL/GenBank/DDBJ whole genome shotgun (WGS) entry which is preliminary data.</text>
</comment>
<sequence length="99" mass="11413">MKSALSFLLKYEELKDPNCSDDSSSEDDMTPQKSQVVLSREAVYKLMTEDLLQDLVLYRKSHEKAVSTASRSLLILNHVRESFMALMDNLTLQKQVFRL</sequence>
<dbReference type="AlphaFoldDB" id="A0A7J7MRJ6"/>
<protein>
    <submittedName>
        <fullName evidence="1">Uncharacterized protein</fullName>
    </submittedName>
</protein>
<evidence type="ECO:0000313" key="2">
    <source>
        <dbReference type="Proteomes" id="UP000541444"/>
    </source>
</evidence>
<organism evidence="1 2">
    <name type="scientific">Kingdonia uniflora</name>
    <dbReference type="NCBI Taxonomy" id="39325"/>
    <lineage>
        <taxon>Eukaryota</taxon>
        <taxon>Viridiplantae</taxon>
        <taxon>Streptophyta</taxon>
        <taxon>Embryophyta</taxon>
        <taxon>Tracheophyta</taxon>
        <taxon>Spermatophyta</taxon>
        <taxon>Magnoliopsida</taxon>
        <taxon>Ranunculales</taxon>
        <taxon>Circaeasteraceae</taxon>
        <taxon>Kingdonia</taxon>
    </lineage>
</organism>
<proteinExistence type="predicted"/>
<dbReference type="Proteomes" id="UP000541444">
    <property type="component" value="Unassembled WGS sequence"/>
</dbReference>
<dbReference type="EMBL" id="JACGCM010001275">
    <property type="protein sequence ID" value="KAF6157535.1"/>
    <property type="molecule type" value="Genomic_DNA"/>
</dbReference>
<evidence type="ECO:0000313" key="1">
    <source>
        <dbReference type="EMBL" id="KAF6157535.1"/>
    </source>
</evidence>